<evidence type="ECO:0000313" key="1">
    <source>
        <dbReference type="EMBL" id="SEF82564.1"/>
    </source>
</evidence>
<proteinExistence type="predicted"/>
<organism evidence="1 2">
    <name type="scientific">Xylanibacter ruminicola</name>
    <name type="common">Prevotella ruminicola</name>
    <dbReference type="NCBI Taxonomy" id="839"/>
    <lineage>
        <taxon>Bacteria</taxon>
        <taxon>Pseudomonadati</taxon>
        <taxon>Bacteroidota</taxon>
        <taxon>Bacteroidia</taxon>
        <taxon>Bacteroidales</taxon>
        <taxon>Prevotellaceae</taxon>
        <taxon>Xylanibacter</taxon>
    </lineage>
</organism>
<accession>A0A1H5V5T3</accession>
<dbReference type="AlphaFoldDB" id="A0A1H5V5T3"/>
<sequence>MTRQKTFFLKKDILAHALLTKPCQNEYKLKKYKNYGKDYWN</sequence>
<dbReference type="Proteomes" id="UP000236735">
    <property type="component" value="Unassembled WGS sequence"/>
</dbReference>
<reference evidence="1 2" key="1">
    <citation type="submission" date="2016-10" db="EMBL/GenBank/DDBJ databases">
        <authorList>
            <person name="de Groot N.N."/>
        </authorList>
    </citation>
    <scope>NUCLEOTIDE SEQUENCE [LARGE SCALE GENOMIC DNA]</scope>
    <source>
        <strain evidence="1 2">AR32</strain>
    </source>
</reference>
<evidence type="ECO:0000313" key="2">
    <source>
        <dbReference type="Proteomes" id="UP000236735"/>
    </source>
</evidence>
<name>A0A1H5V5T3_XYLRU</name>
<protein>
    <submittedName>
        <fullName evidence="1">Uncharacterized protein</fullName>
    </submittedName>
</protein>
<dbReference type="EMBL" id="FNUV01000004">
    <property type="protein sequence ID" value="SEF82564.1"/>
    <property type="molecule type" value="Genomic_DNA"/>
</dbReference>
<gene>
    <name evidence="1" type="ORF">SAMN05216354_1756</name>
</gene>